<evidence type="ECO:0000256" key="1">
    <source>
        <dbReference type="SAM" id="SignalP"/>
    </source>
</evidence>
<organism evidence="2">
    <name type="scientific">Amphimedon queenslandica</name>
    <name type="common">Sponge</name>
    <dbReference type="NCBI Taxonomy" id="400682"/>
    <lineage>
        <taxon>Eukaryota</taxon>
        <taxon>Metazoa</taxon>
        <taxon>Porifera</taxon>
        <taxon>Demospongiae</taxon>
        <taxon>Heteroscleromorpha</taxon>
        <taxon>Haplosclerida</taxon>
        <taxon>Niphatidae</taxon>
        <taxon>Amphimedon</taxon>
    </lineage>
</organism>
<evidence type="ECO:0008006" key="3">
    <source>
        <dbReference type="Google" id="ProtNLM"/>
    </source>
</evidence>
<sequence length="160" mass="17351">MRILSFFRVLLLLFLSCFVAIVSPTVILTQNVTNTVEDSITVFPGITIQITCVITGSDFIQWVGDGGTPIINNGSQQAATLGDFSLMLLNINESSISSTATAVSSSNTSLTCSDNDGNIETIDIYIKPVDPQVYMIQNVTIATPLLVYWSGNWTMDKAFL</sequence>
<feature type="chain" id="PRO_5010853835" description="Ig-like domain-containing protein" evidence="1">
    <location>
        <begin position="25"/>
        <end position="160"/>
    </location>
</feature>
<dbReference type="AlphaFoldDB" id="A0A1X7ST48"/>
<keyword evidence="1" id="KW-0732">Signal</keyword>
<dbReference type="InParanoid" id="A0A1X7ST48"/>
<name>A0A1X7ST48_AMPQE</name>
<protein>
    <recommendedName>
        <fullName evidence="3">Ig-like domain-containing protein</fullName>
    </recommendedName>
</protein>
<feature type="signal peptide" evidence="1">
    <location>
        <begin position="1"/>
        <end position="24"/>
    </location>
</feature>
<accession>A0A1X7ST48</accession>
<dbReference type="EnsemblMetazoa" id="Aqu2.1.05251_001">
    <property type="protein sequence ID" value="Aqu2.1.05251_001"/>
    <property type="gene ID" value="Aqu2.1.05251"/>
</dbReference>
<evidence type="ECO:0000313" key="2">
    <source>
        <dbReference type="EnsemblMetazoa" id="Aqu2.1.05251_001"/>
    </source>
</evidence>
<reference evidence="2" key="1">
    <citation type="submission" date="2017-05" db="UniProtKB">
        <authorList>
            <consortium name="EnsemblMetazoa"/>
        </authorList>
    </citation>
    <scope>IDENTIFICATION</scope>
</reference>
<proteinExistence type="predicted"/>